<dbReference type="PANTHER" id="PTHR42847">
    <property type="entry name" value="ALKANESULFONATE MONOOXYGENASE"/>
    <property type="match status" value="1"/>
</dbReference>
<dbReference type="SUPFAM" id="SSF51679">
    <property type="entry name" value="Bacterial luciferase-like"/>
    <property type="match status" value="1"/>
</dbReference>
<evidence type="ECO:0000313" key="6">
    <source>
        <dbReference type="EMBL" id="RIE05264.1"/>
    </source>
</evidence>
<dbReference type="GO" id="GO:0008726">
    <property type="term" value="F:alkanesulfonate monooxygenase activity"/>
    <property type="evidence" value="ECO:0007669"/>
    <property type="project" value="TreeGrafter"/>
</dbReference>
<protein>
    <submittedName>
        <fullName evidence="6">LLM class flavin-dependent oxidoreductase</fullName>
    </submittedName>
</protein>
<dbReference type="PANTHER" id="PTHR42847:SF4">
    <property type="entry name" value="ALKANESULFONATE MONOOXYGENASE-RELATED"/>
    <property type="match status" value="1"/>
</dbReference>
<keyword evidence="3" id="KW-0560">Oxidoreductase</keyword>
<comment type="caution">
    <text evidence="6">The sequence shown here is derived from an EMBL/GenBank/DDBJ whole genome shotgun (WGS) entry which is preliminary data.</text>
</comment>
<keyword evidence="4" id="KW-0503">Monooxygenase</keyword>
<evidence type="ECO:0000259" key="5">
    <source>
        <dbReference type="Pfam" id="PF00296"/>
    </source>
</evidence>
<dbReference type="Pfam" id="PF00296">
    <property type="entry name" value="Bac_luciferase"/>
    <property type="match status" value="1"/>
</dbReference>
<evidence type="ECO:0000313" key="7">
    <source>
        <dbReference type="Proteomes" id="UP000266340"/>
    </source>
</evidence>
<accession>A0A398D2G7</accession>
<proteinExistence type="predicted"/>
<gene>
    <name evidence="6" type="ORF">D3H35_01715</name>
</gene>
<evidence type="ECO:0000256" key="4">
    <source>
        <dbReference type="ARBA" id="ARBA00023033"/>
    </source>
</evidence>
<dbReference type="InterPro" id="IPR036661">
    <property type="entry name" value="Luciferase-like_sf"/>
</dbReference>
<dbReference type="Gene3D" id="3.20.20.30">
    <property type="entry name" value="Luciferase-like domain"/>
    <property type="match status" value="1"/>
</dbReference>
<dbReference type="InterPro" id="IPR011251">
    <property type="entry name" value="Luciferase-like_dom"/>
</dbReference>
<keyword evidence="7" id="KW-1185">Reference proteome</keyword>
<evidence type="ECO:0000256" key="3">
    <source>
        <dbReference type="ARBA" id="ARBA00023002"/>
    </source>
</evidence>
<evidence type="ECO:0000256" key="2">
    <source>
        <dbReference type="ARBA" id="ARBA00022643"/>
    </source>
</evidence>
<organism evidence="6 7">
    <name type="scientific">Cohnella faecalis</name>
    <dbReference type="NCBI Taxonomy" id="2315694"/>
    <lineage>
        <taxon>Bacteria</taxon>
        <taxon>Bacillati</taxon>
        <taxon>Bacillota</taxon>
        <taxon>Bacilli</taxon>
        <taxon>Bacillales</taxon>
        <taxon>Paenibacillaceae</taxon>
        <taxon>Cohnella</taxon>
    </lineage>
</organism>
<dbReference type="AlphaFoldDB" id="A0A398D2G7"/>
<evidence type="ECO:0000256" key="1">
    <source>
        <dbReference type="ARBA" id="ARBA00022630"/>
    </source>
</evidence>
<feature type="domain" description="Luciferase-like" evidence="5">
    <location>
        <begin position="11"/>
        <end position="310"/>
    </location>
</feature>
<dbReference type="InterPro" id="IPR050172">
    <property type="entry name" value="SsuD_RutA_monooxygenase"/>
</dbReference>
<reference evidence="6 7" key="1">
    <citation type="submission" date="2018-09" db="EMBL/GenBank/DDBJ databases">
        <title>Cohnella cavernae sp. nov., isolated from a karst cave.</title>
        <authorList>
            <person name="Zhu H."/>
        </authorList>
    </citation>
    <scope>NUCLEOTIDE SEQUENCE [LARGE SCALE GENOMIC DNA]</scope>
    <source>
        <strain evidence="6 7">K2E09-144</strain>
    </source>
</reference>
<sequence length="336" mass="37372">MSLMEFCWTLPVDPNSFAASIEQACAAESHRYGAVLVSSLPKGMDPWVLSTAIGQRTKEIRLLIAQNTNYTLPTVTAKAWNSLKTITGCRADLNIVTGSYLPELAKHGKPLNHSDRYKKTYEFVEILQLLKKGKTSFNGDFFQINHADVTPPFEAEDSGNIFVAGSSQDAETVAAFVGDRYVVYADDVNTIRNKFAKVKAMGDSCSRQVKCGIFIDIIARRTASEAWACAEKMVADSTYIQRRLNKAYVHQADSIGVRNHGKYFIQDDYKVDQHLWAGLSQISDSVSLSIVGSYLDVITALKRYEEAGTDYFIVSGSRNDREIERIGQYVLPYANG</sequence>
<keyword evidence="1" id="KW-0285">Flavoprotein</keyword>
<dbReference type="GO" id="GO:0046306">
    <property type="term" value="P:alkanesulfonate catabolic process"/>
    <property type="evidence" value="ECO:0007669"/>
    <property type="project" value="TreeGrafter"/>
</dbReference>
<dbReference type="Proteomes" id="UP000266340">
    <property type="component" value="Unassembled WGS sequence"/>
</dbReference>
<keyword evidence="2" id="KW-0288">FMN</keyword>
<dbReference type="EMBL" id="QXJM01000014">
    <property type="protein sequence ID" value="RIE05264.1"/>
    <property type="molecule type" value="Genomic_DNA"/>
</dbReference>
<name>A0A398D2G7_9BACL</name>